<gene>
    <name evidence="2" type="ORF">KV394_14195</name>
</gene>
<organism evidence="2 3">
    <name type="scientific">Microbacterium sufflavum</name>
    <dbReference type="NCBI Taxonomy" id="2851649"/>
    <lineage>
        <taxon>Bacteria</taxon>
        <taxon>Bacillati</taxon>
        <taxon>Actinomycetota</taxon>
        <taxon>Actinomycetes</taxon>
        <taxon>Micrococcales</taxon>
        <taxon>Microbacteriaceae</taxon>
        <taxon>Microbacterium</taxon>
    </lineage>
</organism>
<dbReference type="RefSeq" id="WP_247981726.1">
    <property type="nucleotide sequence ID" value="NZ_CP078076.1"/>
</dbReference>
<feature type="transmembrane region" description="Helical" evidence="1">
    <location>
        <begin position="6"/>
        <end position="31"/>
    </location>
</feature>
<keyword evidence="1" id="KW-1133">Transmembrane helix</keyword>
<sequence>MPPLDPTVLALLSIFGGVLLTIIAGGIGALIQHRREHSKWLRDQRLRVYAEYIAATDEYWRATDENDSKVSQAAVAEANRGFGAIELVGSPDVQATAEKIASGMRMAQSVFEVWRGGADPENQAVVTAARDAYADARASFIERAKDRVGTR</sequence>
<accession>A0ABY4IJC5</accession>
<dbReference type="EMBL" id="CP078076">
    <property type="protein sequence ID" value="UPL12192.1"/>
    <property type="molecule type" value="Genomic_DNA"/>
</dbReference>
<keyword evidence="1" id="KW-0472">Membrane</keyword>
<dbReference type="Proteomes" id="UP000831467">
    <property type="component" value="Chromosome"/>
</dbReference>
<protein>
    <recommendedName>
        <fullName evidence="4">Secreted protein</fullName>
    </recommendedName>
</protein>
<keyword evidence="1" id="KW-0812">Transmembrane</keyword>
<evidence type="ECO:0000313" key="2">
    <source>
        <dbReference type="EMBL" id="UPL12192.1"/>
    </source>
</evidence>
<evidence type="ECO:0008006" key="4">
    <source>
        <dbReference type="Google" id="ProtNLM"/>
    </source>
</evidence>
<name>A0ABY4IJC5_9MICO</name>
<evidence type="ECO:0000313" key="3">
    <source>
        <dbReference type="Proteomes" id="UP000831467"/>
    </source>
</evidence>
<keyword evidence="3" id="KW-1185">Reference proteome</keyword>
<proteinExistence type="predicted"/>
<evidence type="ECO:0000256" key="1">
    <source>
        <dbReference type="SAM" id="Phobius"/>
    </source>
</evidence>
<reference evidence="2 3" key="1">
    <citation type="submission" date="2021-06" db="EMBL/GenBank/DDBJ databases">
        <title>Genome-based taxonomic framework of Microbacterium strains isolated from marine environment, the description of four new species and reclassification of four preexisting species.</title>
        <authorList>
            <person name="Lee S.D."/>
            <person name="Kim S.-M."/>
            <person name="Byeon Y.-S."/>
            <person name="Yang H.L."/>
            <person name="Kim I.S."/>
        </authorList>
    </citation>
    <scope>NUCLEOTIDE SEQUENCE [LARGE SCALE GENOMIC DNA]</scope>
    <source>
        <strain evidence="2 3">SSW1-51</strain>
    </source>
</reference>